<sequence length="164" mass="18156">MRLILMRHAKSSWDDFSQPDHDRPLNARGRRNATTMGGWLRENAFLPDSVLCSTSARTRETLALLDIAAPVTFEEPLYHGSPETLLNAFRHTTGHTVLLLAHNPGIGAFASRLVKVRPTHPRFADYPTCATLVAHCDITDWGALQPGTCQVEAFAIPREVEDGL</sequence>
<dbReference type="InterPro" id="IPR013078">
    <property type="entry name" value="His_Pase_superF_clade-1"/>
</dbReference>
<dbReference type="OrthoDB" id="9810154at2"/>
<reference evidence="1 2" key="1">
    <citation type="submission" date="2019-03" db="EMBL/GenBank/DDBJ databases">
        <title>Genomic Encyclopedia of Type Strains, Phase IV (KMG-IV): sequencing the most valuable type-strain genomes for metagenomic binning, comparative biology and taxonomic classification.</title>
        <authorList>
            <person name="Goeker M."/>
        </authorList>
    </citation>
    <scope>NUCLEOTIDE SEQUENCE [LARGE SCALE GENOMIC DNA]</scope>
    <source>
        <strain evidence="1 2">DSM 104836</strain>
    </source>
</reference>
<dbReference type="Proteomes" id="UP000295696">
    <property type="component" value="Unassembled WGS sequence"/>
</dbReference>
<keyword evidence="2" id="KW-1185">Reference proteome</keyword>
<dbReference type="SMART" id="SM00855">
    <property type="entry name" value="PGAM"/>
    <property type="match status" value="1"/>
</dbReference>
<dbReference type="PANTHER" id="PTHR47623:SF1">
    <property type="entry name" value="OS09G0287300 PROTEIN"/>
    <property type="match status" value="1"/>
</dbReference>
<dbReference type="PANTHER" id="PTHR47623">
    <property type="entry name" value="OS09G0287300 PROTEIN"/>
    <property type="match status" value="1"/>
</dbReference>
<evidence type="ECO:0000313" key="1">
    <source>
        <dbReference type="EMBL" id="TCS61978.1"/>
    </source>
</evidence>
<name>A0A4R3J821_9RHOB</name>
<dbReference type="InterPro" id="IPR029033">
    <property type="entry name" value="His_PPase_superfam"/>
</dbReference>
<dbReference type="AlphaFoldDB" id="A0A4R3J821"/>
<evidence type="ECO:0000313" key="2">
    <source>
        <dbReference type="Proteomes" id="UP000295696"/>
    </source>
</evidence>
<proteinExistence type="predicted"/>
<organism evidence="1 2">
    <name type="scientific">Primorskyibacter sedentarius</name>
    <dbReference type="NCBI Taxonomy" id="745311"/>
    <lineage>
        <taxon>Bacteria</taxon>
        <taxon>Pseudomonadati</taxon>
        <taxon>Pseudomonadota</taxon>
        <taxon>Alphaproteobacteria</taxon>
        <taxon>Rhodobacterales</taxon>
        <taxon>Roseobacteraceae</taxon>
        <taxon>Primorskyibacter</taxon>
    </lineage>
</organism>
<protein>
    <submittedName>
        <fullName evidence="1">Phosphohistidine phosphatase</fullName>
    </submittedName>
</protein>
<dbReference type="RefSeq" id="WP_132246160.1">
    <property type="nucleotide sequence ID" value="NZ_SLZU01000010.1"/>
</dbReference>
<accession>A0A4R3J821</accession>
<dbReference type="EMBL" id="SLZU01000010">
    <property type="protein sequence ID" value="TCS61978.1"/>
    <property type="molecule type" value="Genomic_DNA"/>
</dbReference>
<dbReference type="Pfam" id="PF00300">
    <property type="entry name" value="His_Phos_1"/>
    <property type="match status" value="1"/>
</dbReference>
<dbReference type="CDD" id="cd07067">
    <property type="entry name" value="HP_PGM_like"/>
    <property type="match status" value="1"/>
</dbReference>
<dbReference type="SUPFAM" id="SSF53254">
    <property type="entry name" value="Phosphoglycerate mutase-like"/>
    <property type="match status" value="1"/>
</dbReference>
<dbReference type="Gene3D" id="3.40.50.1240">
    <property type="entry name" value="Phosphoglycerate mutase-like"/>
    <property type="match status" value="1"/>
</dbReference>
<gene>
    <name evidence="1" type="ORF">EDD52_110153</name>
</gene>
<comment type="caution">
    <text evidence="1">The sequence shown here is derived from an EMBL/GenBank/DDBJ whole genome shotgun (WGS) entry which is preliminary data.</text>
</comment>